<dbReference type="EMBL" id="FNSO01000004">
    <property type="protein sequence ID" value="SEC63257.1"/>
    <property type="molecule type" value="Genomic_DNA"/>
</dbReference>
<dbReference type="SUPFAM" id="SSF55469">
    <property type="entry name" value="FMN-dependent nitroreductase-like"/>
    <property type="match status" value="2"/>
</dbReference>
<keyword evidence="2" id="KW-1185">Reference proteome</keyword>
<dbReference type="PANTHER" id="PTHR23026">
    <property type="entry name" value="NADPH NITROREDUCTASE"/>
    <property type="match status" value="1"/>
</dbReference>
<dbReference type="GO" id="GO:0016491">
    <property type="term" value="F:oxidoreductase activity"/>
    <property type="evidence" value="ECO:0007669"/>
    <property type="project" value="InterPro"/>
</dbReference>
<evidence type="ECO:0000313" key="1">
    <source>
        <dbReference type="EMBL" id="SEC63257.1"/>
    </source>
</evidence>
<dbReference type="Proteomes" id="UP000199622">
    <property type="component" value="Unassembled WGS sequence"/>
</dbReference>
<gene>
    <name evidence="1" type="ORF">SAMN04489727_4477</name>
</gene>
<dbReference type="OrthoDB" id="8156917at2"/>
<evidence type="ECO:0000313" key="2">
    <source>
        <dbReference type="Proteomes" id="UP000199622"/>
    </source>
</evidence>
<dbReference type="InterPro" id="IPR000415">
    <property type="entry name" value="Nitroreductase-like"/>
</dbReference>
<dbReference type="RefSeq" id="WP_091310426.1">
    <property type="nucleotide sequence ID" value="NZ_FNSO01000004.1"/>
</dbReference>
<accession>A0A1H4U3J1</accession>
<protein>
    <submittedName>
        <fullName evidence="1">Nitroreductase family protein</fullName>
    </submittedName>
</protein>
<dbReference type="STRING" id="208445.SAMN04489727_4477"/>
<dbReference type="PANTHER" id="PTHR23026:SF123">
    <property type="entry name" value="NAD(P)H NITROREDUCTASE RV3131-RELATED"/>
    <property type="match status" value="1"/>
</dbReference>
<proteinExistence type="predicted"/>
<organism evidence="1 2">
    <name type="scientific">Amycolatopsis tolypomycina</name>
    <dbReference type="NCBI Taxonomy" id="208445"/>
    <lineage>
        <taxon>Bacteria</taxon>
        <taxon>Bacillati</taxon>
        <taxon>Actinomycetota</taxon>
        <taxon>Actinomycetes</taxon>
        <taxon>Pseudonocardiales</taxon>
        <taxon>Pseudonocardiaceae</taxon>
        <taxon>Amycolatopsis</taxon>
    </lineage>
</organism>
<dbReference type="AlphaFoldDB" id="A0A1H4U3J1"/>
<name>A0A1H4U3J1_9PSEU</name>
<dbReference type="InterPro" id="IPR050627">
    <property type="entry name" value="Nitroreductase/BluB"/>
</dbReference>
<sequence>MERRIPDTATVESAVALALRAPSARNAQPWCWRIGYSTLHLFADEDRPLPAPGERDVLLGCGAALHHVRVAFAALGWSAEVQRLPDPDDPAHLAVVTPRPAGRPREETTALAAAIPRRRTDRRPPAVWPVPRAHLDALARAATREGARLEVVTGSVRHGMDGRPGTLLTRPAALGTGGEVLVVATASDDRMALLRAGEATSAVLLSATALGLASCPLTASRDTQEEFARTTPAYPQALVRVGWAAPGSAPLPPTPRRRLGHVLEPLQAPPKYHHRLLREEA</sequence>
<reference evidence="2" key="1">
    <citation type="submission" date="2016-10" db="EMBL/GenBank/DDBJ databases">
        <authorList>
            <person name="Varghese N."/>
            <person name="Submissions S."/>
        </authorList>
    </citation>
    <scope>NUCLEOTIDE SEQUENCE [LARGE SCALE GENOMIC DNA]</scope>
    <source>
        <strain evidence="2">DSM 44544</strain>
    </source>
</reference>
<dbReference type="Gene3D" id="3.40.109.10">
    <property type="entry name" value="NADH Oxidase"/>
    <property type="match status" value="2"/>
</dbReference>